<dbReference type="STRING" id="150033.RV14_GL000422"/>
<keyword evidence="3" id="KW-0540">Nuclease</keyword>
<dbReference type="Proteomes" id="UP000182152">
    <property type="component" value="Unassembled WGS sequence"/>
</dbReference>
<dbReference type="GO" id="GO:0003677">
    <property type="term" value="F:DNA binding"/>
    <property type="evidence" value="ECO:0007669"/>
    <property type="project" value="InterPro"/>
</dbReference>
<dbReference type="EMBL" id="JXLB01000012">
    <property type="protein sequence ID" value="OJG80878.1"/>
    <property type="molecule type" value="Genomic_DNA"/>
</dbReference>
<dbReference type="Pfam" id="PF04471">
    <property type="entry name" value="Mrr_cat"/>
    <property type="match status" value="1"/>
</dbReference>
<accession>A0A1L8WIL1</accession>
<protein>
    <submittedName>
        <fullName evidence="3">Restriction endonuclease</fullName>
    </submittedName>
</protein>
<comment type="caution">
    <text evidence="3">The sequence shown here is derived from an EMBL/GenBank/DDBJ whole genome shotgun (WGS) entry which is preliminary data.</text>
</comment>
<evidence type="ECO:0000313" key="4">
    <source>
        <dbReference type="Proteomes" id="UP000182152"/>
    </source>
</evidence>
<dbReference type="InterPro" id="IPR011856">
    <property type="entry name" value="tRNA_endonuc-like_dom_sf"/>
</dbReference>
<keyword evidence="4" id="KW-1185">Reference proteome</keyword>
<dbReference type="GO" id="GO:0016787">
    <property type="term" value="F:hydrolase activity"/>
    <property type="evidence" value="ECO:0007669"/>
    <property type="project" value="UniProtKB-KW"/>
</dbReference>
<dbReference type="InterPro" id="IPR011335">
    <property type="entry name" value="Restrct_endonuc-II-like"/>
</dbReference>
<keyword evidence="3" id="KW-0255">Endonuclease</keyword>
<name>A0A1L8WIL1_9ENTE</name>
<dbReference type="InterPro" id="IPR007560">
    <property type="entry name" value="Restrct_endonuc_IV_Mrr"/>
</dbReference>
<sequence length="260" mass="30122">MILWREILTLVFKFLQKLNKKASKPEEETEVQEIISEKKGLEEVSFALNEDEKIVVDFLSDMDRDFGSSISDRVKQGNHFERFLAAAFRLAGYKVVITKKWYVKENRVYTGDGGIDLILTTENERIAVQAKSKRLNSCRDYRLITDNDVKKFAGTSDKNWTKKMFITSTFFNNYAYKQIAENEKVDKIEWYDRYGLLKLLNQLIPATMLKYQLLSSLPENVKICPKCSKGIMTKFQNGQTGKYFNSCSVYCGHTESIKNS</sequence>
<reference evidence="3 4" key="1">
    <citation type="submission" date="2014-12" db="EMBL/GenBank/DDBJ databases">
        <title>Draft genome sequences of 29 type strains of Enterococci.</title>
        <authorList>
            <person name="Zhong Z."/>
            <person name="Sun Z."/>
            <person name="Liu W."/>
            <person name="Zhang W."/>
            <person name="Zhang H."/>
        </authorList>
    </citation>
    <scope>NUCLEOTIDE SEQUENCE [LARGE SCALE GENOMIC DNA]</scope>
    <source>
        <strain evidence="3 4">DSM 15687</strain>
    </source>
</reference>
<dbReference type="AlphaFoldDB" id="A0A1L8WIL1"/>
<dbReference type="GO" id="GO:0004519">
    <property type="term" value="F:endonuclease activity"/>
    <property type="evidence" value="ECO:0007669"/>
    <property type="project" value="UniProtKB-KW"/>
</dbReference>
<dbReference type="SUPFAM" id="SSF52980">
    <property type="entry name" value="Restriction endonuclease-like"/>
    <property type="match status" value="1"/>
</dbReference>
<evidence type="ECO:0000259" key="2">
    <source>
        <dbReference type="Pfam" id="PF04471"/>
    </source>
</evidence>
<organism evidence="3 4">
    <name type="scientific">Enterococcus ratti</name>
    <dbReference type="NCBI Taxonomy" id="150033"/>
    <lineage>
        <taxon>Bacteria</taxon>
        <taxon>Bacillati</taxon>
        <taxon>Bacillota</taxon>
        <taxon>Bacilli</taxon>
        <taxon>Lactobacillales</taxon>
        <taxon>Enterococcaceae</taxon>
        <taxon>Enterococcus</taxon>
    </lineage>
</organism>
<dbReference type="GO" id="GO:0009307">
    <property type="term" value="P:DNA restriction-modification system"/>
    <property type="evidence" value="ECO:0007669"/>
    <property type="project" value="InterPro"/>
</dbReference>
<keyword evidence="1" id="KW-0378">Hydrolase</keyword>
<feature type="domain" description="Restriction endonuclease type IV Mrr" evidence="2">
    <location>
        <begin position="77"/>
        <end position="199"/>
    </location>
</feature>
<gene>
    <name evidence="3" type="ORF">RV14_GL000422</name>
</gene>
<dbReference type="Gene3D" id="3.40.1350.10">
    <property type="match status" value="1"/>
</dbReference>
<evidence type="ECO:0000256" key="1">
    <source>
        <dbReference type="ARBA" id="ARBA00022801"/>
    </source>
</evidence>
<proteinExistence type="predicted"/>
<evidence type="ECO:0000313" key="3">
    <source>
        <dbReference type="EMBL" id="OJG80878.1"/>
    </source>
</evidence>